<evidence type="ECO:0000256" key="2">
    <source>
        <dbReference type="ARBA" id="ARBA00004418"/>
    </source>
</evidence>
<dbReference type="PRINTS" id="PR01021">
    <property type="entry name" value="OMPADOMAIN"/>
</dbReference>
<evidence type="ECO:0000313" key="8">
    <source>
        <dbReference type="EMBL" id="PQO40422.1"/>
    </source>
</evidence>
<evidence type="ECO:0000313" key="9">
    <source>
        <dbReference type="Proteomes" id="UP000238322"/>
    </source>
</evidence>
<dbReference type="PROSITE" id="PS51123">
    <property type="entry name" value="OMPA_2"/>
    <property type="match status" value="1"/>
</dbReference>
<dbReference type="Pfam" id="PF09084">
    <property type="entry name" value="NMT1"/>
    <property type="match status" value="1"/>
</dbReference>
<dbReference type="RefSeq" id="WP_105327658.1">
    <property type="nucleotide sequence ID" value="NZ_PUHY01000001.1"/>
</dbReference>
<dbReference type="Gene3D" id="3.30.1330.60">
    <property type="entry name" value="OmpA-like domain"/>
    <property type="match status" value="1"/>
</dbReference>
<dbReference type="GO" id="GO:0016020">
    <property type="term" value="C:membrane"/>
    <property type="evidence" value="ECO:0007669"/>
    <property type="project" value="UniProtKB-SubCell"/>
</dbReference>
<dbReference type="Pfam" id="PF00691">
    <property type="entry name" value="OmpA"/>
    <property type="match status" value="1"/>
</dbReference>
<dbReference type="GO" id="GO:0042597">
    <property type="term" value="C:periplasmic space"/>
    <property type="evidence" value="ECO:0007669"/>
    <property type="project" value="UniProtKB-SubCell"/>
</dbReference>
<dbReference type="EMBL" id="PUHY01000001">
    <property type="protein sequence ID" value="PQO40422.1"/>
    <property type="molecule type" value="Genomic_DNA"/>
</dbReference>
<dbReference type="AlphaFoldDB" id="A0A2S8G7J5"/>
<dbReference type="Proteomes" id="UP000238322">
    <property type="component" value="Unassembled WGS sequence"/>
</dbReference>
<evidence type="ECO:0000256" key="4">
    <source>
        <dbReference type="ARBA" id="ARBA00022729"/>
    </source>
</evidence>
<evidence type="ECO:0000259" key="7">
    <source>
        <dbReference type="PROSITE" id="PS51123"/>
    </source>
</evidence>
<feature type="domain" description="OmpA-like" evidence="7">
    <location>
        <begin position="411"/>
        <end position="515"/>
    </location>
</feature>
<gene>
    <name evidence="8" type="ORF">C5Y83_00330</name>
</gene>
<evidence type="ECO:0000256" key="1">
    <source>
        <dbReference type="ARBA" id="ARBA00004370"/>
    </source>
</evidence>
<dbReference type="InterPro" id="IPR006664">
    <property type="entry name" value="OMP_bac"/>
</dbReference>
<accession>A0A2S8G7J5</accession>
<keyword evidence="5 6" id="KW-0472">Membrane</keyword>
<sequence>MSKGKLLAVSIVWLLILAVGVITWKTVFAPVVEQSQAELERQEAERQRKEREAALRKGGSDSHYRSQVNIAIDGFSGYAVLRSPEFEEGLRKQGIKLNLSDDGADYSARLESLKKGTTDMAVFTIDALVKTSAQMGDLPATIVAVIDETVGADAIVAYKQAYPNVDALNDAETKFVLTPDSPSETLARVVISRFQLDKLGANPFVEVRDAAAVMARYKQAKPSDKLAYVLWEPYVSQMLKNERMHVVVDSSRFPSAIVDVLVVSDDFIAKNREVVRQVIEAYLAANYAYRDDSRRVQLVISDAEAGGSPLSQEEAARLVDGVWWKNTQENLAHFGARSGDKLPHIEDMIAGVTAVLRESRSIDKDPTDGNPNYLYNDSILRDLSDFQPGVESETIRGTAMPRLTDEQWSSLVQVGKARAPTLVFARGRATLTERSRSLLDELAGTLQSTRYYVIVRGNASLQGDLEANKLLAEQRAKEVERYLIAQGVDRDRVRAIGVEPSGSTSVSFVLGEVAY</sequence>
<dbReference type="SUPFAM" id="SSF103088">
    <property type="entry name" value="OmpA-like"/>
    <property type="match status" value="1"/>
</dbReference>
<dbReference type="Gene3D" id="3.40.190.10">
    <property type="entry name" value="Periplasmic binding protein-like II"/>
    <property type="match status" value="1"/>
</dbReference>
<dbReference type="InterPro" id="IPR006665">
    <property type="entry name" value="OmpA-like"/>
</dbReference>
<organism evidence="8 9">
    <name type="scientific">Blastopirellula marina</name>
    <dbReference type="NCBI Taxonomy" id="124"/>
    <lineage>
        <taxon>Bacteria</taxon>
        <taxon>Pseudomonadati</taxon>
        <taxon>Planctomycetota</taxon>
        <taxon>Planctomycetia</taxon>
        <taxon>Pirellulales</taxon>
        <taxon>Pirellulaceae</taxon>
        <taxon>Blastopirellula</taxon>
    </lineage>
</organism>
<dbReference type="InterPro" id="IPR015168">
    <property type="entry name" value="SsuA/THI5"/>
</dbReference>
<dbReference type="PANTHER" id="PTHR30024">
    <property type="entry name" value="ALIPHATIC SULFONATES-BINDING PROTEIN-RELATED"/>
    <property type="match status" value="1"/>
</dbReference>
<reference evidence="8 9" key="1">
    <citation type="submission" date="2018-02" db="EMBL/GenBank/DDBJ databases">
        <title>Comparative genomes isolates from brazilian mangrove.</title>
        <authorList>
            <person name="Araujo J.E."/>
            <person name="Taketani R.G."/>
            <person name="Silva M.C.P."/>
            <person name="Loureco M.V."/>
            <person name="Andreote F.D."/>
        </authorList>
    </citation>
    <scope>NUCLEOTIDE SEQUENCE [LARGE SCALE GENOMIC DNA]</scope>
    <source>
        <strain evidence="8 9">Hex-1 MGV</strain>
    </source>
</reference>
<comment type="caution">
    <text evidence="8">The sequence shown here is derived from an EMBL/GenBank/DDBJ whole genome shotgun (WGS) entry which is preliminary data.</text>
</comment>
<keyword evidence="4" id="KW-0732">Signal</keyword>
<dbReference type="PANTHER" id="PTHR30024:SF47">
    <property type="entry name" value="TAURINE-BINDING PERIPLASMIC PROTEIN"/>
    <property type="match status" value="1"/>
</dbReference>
<proteinExistence type="inferred from homology"/>
<evidence type="ECO:0000256" key="5">
    <source>
        <dbReference type="ARBA" id="ARBA00023136"/>
    </source>
</evidence>
<comment type="similarity">
    <text evidence="3">Belongs to the bacterial solute-binding protein SsuA/TauA family.</text>
</comment>
<dbReference type="OrthoDB" id="238127at2"/>
<evidence type="ECO:0000256" key="6">
    <source>
        <dbReference type="PROSITE-ProRule" id="PRU00473"/>
    </source>
</evidence>
<dbReference type="InterPro" id="IPR036737">
    <property type="entry name" value="OmpA-like_sf"/>
</dbReference>
<dbReference type="SUPFAM" id="SSF53850">
    <property type="entry name" value="Periplasmic binding protein-like II"/>
    <property type="match status" value="1"/>
</dbReference>
<dbReference type="CDD" id="cd07185">
    <property type="entry name" value="OmpA_C-like"/>
    <property type="match status" value="1"/>
</dbReference>
<evidence type="ECO:0000256" key="3">
    <source>
        <dbReference type="ARBA" id="ARBA00010742"/>
    </source>
</evidence>
<name>A0A2S8G7J5_9BACT</name>
<protein>
    <recommendedName>
        <fullName evidence="7">OmpA-like domain-containing protein</fullName>
    </recommendedName>
</protein>
<comment type="subcellular location">
    <subcellularLocation>
        <location evidence="1">Membrane</location>
    </subcellularLocation>
    <subcellularLocation>
        <location evidence="2">Periplasm</location>
    </subcellularLocation>
</comment>